<dbReference type="Proteomes" id="UP001499951">
    <property type="component" value="Unassembled WGS sequence"/>
</dbReference>
<accession>A0ABN1EE39</accession>
<name>A0ABN1EE39_9PROT</name>
<evidence type="ECO:0000256" key="4">
    <source>
        <dbReference type="SAM" id="MobiDB-lite"/>
    </source>
</evidence>
<evidence type="ECO:0000256" key="3">
    <source>
        <dbReference type="ARBA" id="ARBA00023163"/>
    </source>
</evidence>
<dbReference type="RefSeq" id="WP_166933707.1">
    <property type="nucleotide sequence ID" value="NZ_BAAADD010000003.1"/>
</dbReference>
<reference evidence="6 7" key="1">
    <citation type="journal article" date="2019" name="Int. J. Syst. Evol. Microbiol.">
        <title>The Global Catalogue of Microorganisms (GCM) 10K type strain sequencing project: providing services to taxonomists for standard genome sequencing and annotation.</title>
        <authorList>
            <consortium name="The Broad Institute Genomics Platform"/>
            <consortium name="The Broad Institute Genome Sequencing Center for Infectious Disease"/>
            <person name="Wu L."/>
            <person name="Ma J."/>
        </authorList>
    </citation>
    <scope>NUCLEOTIDE SEQUENCE [LARGE SCALE GENOMIC DNA]</scope>
    <source>
        <strain evidence="6 7">JCM 15089</strain>
    </source>
</reference>
<keyword evidence="1" id="KW-0805">Transcription regulation</keyword>
<keyword evidence="7" id="KW-1185">Reference proteome</keyword>
<gene>
    <name evidence="6" type="ORF">GCM10008942_11420</name>
</gene>
<dbReference type="SUPFAM" id="SSF47413">
    <property type="entry name" value="lambda repressor-like DNA-binding domains"/>
    <property type="match status" value="1"/>
</dbReference>
<keyword evidence="2 6" id="KW-0238">DNA-binding</keyword>
<feature type="region of interest" description="Disordered" evidence="4">
    <location>
        <begin position="1"/>
        <end position="21"/>
    </location>
</feature>
<dbReference type="InterPro" id="IPR000843">
    <property type="entry name" value="HTH_LacI"/>
</dbReference>
<feature type="domain" description="HTH lacI-type" evidence="5">
    <location>
        <begin position="22"/>
        <end position="76"/>
    </location>
</feature>
<dbReference type="PROSITE" id="PS00356">
    <property type="entry name" value="HTH_LACI_1"/>
    <property type="match status" value="1"/>
</dbReference>
<feature type="compositionally biased region" description="Basic and acidic residues" evidence="4">
    <location>
        <begin position="1"/>
        <end position="12"/>
    </location>
</feature>
<dbReference type="Pfam" id="PF00356">
    <property type="entry name" value="LacI"/>
    <property type="match status" value="1"/>
</dbReference>
<dbReference type="SMART" id="SM00354">
    <property type="entry name" value="HTH_LACI"/>
    <property type="match status" value="1"/>
</dbReference>
<organism evidence="6 7">
    <name type="scientific">Rhizomicrobium electricum</name>
    <dbReference type="NCBI Taxonomy" id="480070"/>
    <lineage>
        <taxon>Bacteria</taxon>
        <taxon>Pseudomonadati</taxon>
        <taxon>Pseudomonadota</taxon>
        <taxon>Alphaproteobacteria</taxon>
        <taxon>Micropepsales</taxon>
        <taxon>Micropepsaceae</taxon>
        <taxon>Rhizomicrobium</taxon>
    </lineage>
</organism>
<dbReference type="EMBL" id="BAAADD010000003">
    <property type="protein sequence ID" value="GAA0564773.1"/>
    <property type="molecule type" value="Genomic_DNA"/>
</dbReference>
<evidence type="ECO:0000256" key="1">
    <source>
        <dbReference type="ARBA" id="ARBA00023015"/>
    </source>
</evidence>
<dbReference type="InterPro" id="IPR010982">
    <property type="entry name" value="Lambda_DNA-bd_dom_sf"/>
</dbReference>
<evidence type="ECO:0000313" key="7">
    <source>
        <dbReference type="Proteomes" id="UP001499951"/>
    </source>
</evidence>
<sequence>MARTTEPLDSKKPSSRKQRGATTILDVARRAGVSPMTVSRVVNGEKNVRPATRAAVLAAVKALSYSPNPAARSLAGAEAARIGLIYSNPSAAYLTEFLVGALDEASRTSVQIMLEKCEATSAGERGAVRKLLASGAAGVILPPPLCESHDVLDELKITGLPTVAVATGRFGKEASCVRINDYAAAREMTNYLLGLGHRRIGFIKGHPNQTASIEREKGFLSALAEAGIKHDPVLMVQGYFSYRSGLDAAETLLTLKQFPTAIFAANDDMAAAAVSVAHRKGLDVPRDLSVVGFDDTSIATNIWPELTTIRQPITAMAEIALDLIVQAIRTHKRNGEAKSVDHLVTYSLIKRGSAAPPNLPKTQPKPAAE</sequence>
<dbReference type="Pfam" id="PF13377">
    <property type="entry name" value="Peripla_BP_3"/>
    <property type="match status" value="1"/>
</dbReference>
<evidence type="ECO:0000256" key="2">
    <source>
        <dbReference type="ARBA" id="ARBA00023125"/>
    </source>
</evidence>
<dbReference type="CDD" id="cd01545">
    <property type="entry name" value="PBP1_SalR"/>
    <property type="match status" value="1"/>
</dbReference>
<dbReference type="PROSITE" id="PS50932">
    <property type="entry name" value="HTH_LACI_2"/>
    <property type="match status" value="1"/>
</dbReference>
<dbReference type="InterPro" id="IPR046335">
    <property type="entry name" value="LacI/GalR-like_sensor"/>
</dbReference>
<dbReference type="Gene3D" id="1.10.260.40">
    <property type="entry name" value="lambda repressor-like DNA-binding domains"/>
    <property type="match status" value="1"/>
</dbReference>
<dbReference type="PANTHER" id="PTHR30146">
    <property type="entry name" value="LACI-RELATED TRANSCRIPTIONAL REPRESSOR"/>
    <property type="match status" value="1"/>
</dbReference>
<dbReference type="GO" id="GO:0003677">
    <property type="term" value="F:DNA binding"/>
    <property type="evidence" value="ECO:0007669"/>
    <property type="project" value="UniProtKB-KW"/>
</dbReference>
<dbReference type="CDD" id="cd01392">
    <property type="entry name" value="HTH_LacI"/>
    <property type="match status" value="1"/>
</dbReference>
<evidence type="ECO:0000313" key="6">
    <source>
        <dbReference type="EMBL" id="GAA0564773.1"/>
    </source>
</evidence>
<keyword evidence="3" id="KW-0804">Transcription</keyword>
<dbReference type="SUPFAM" id="SSF53822">
    <property type="entry name" value="Periplasmic binding protein-like I"/>
    <property type="match status" value="1"/>
</dbReference>
<comment type="caution">
    <text evidence="6">The sequence shown here is derived from an EMBL/GenBank/DDBJ whole genome shotgun (WGS) entry which is preliminary data.</text>
</comment>
<proteinExistence type="predicted"/>
<evidence type="ECO:0000259" key="5">
    <source>
        <dbReference type="PROSITE" id="PS50932"/>
    </source>
</evidence>
<dbReference type="InterPro" id="IPR028082">
    <property type="entry name" value="Peripla_BP_I"/>
</dbReference>
<dbReference type="PRINTS" id="PR00036">
    <property type="entry name" value="HTHLACI"/>
</dbReference>
<dbReference type="Gene3D" id="3.40.50.2300">
    <property type="match status" value="2"/>
</dbReference>
<dbReference type="PANTHER" id="PTHR30146:SF153">
    <property type="entry name" value="LACTOSE OPERON REPRESSOR"/>
    <property type="match status" value="1"/>
</dbReference>
<protein>
    <submittedName>
        <fullName evidence="6">LacI family DNA-binding transcriptional regulator</fullName>
    </submittedName>
</protein>